<dbReference type="Pfam" id="PF11563">
    <property type="entry name" value="Protoglobin"/>
    <property type="match status" value="1"/>
</dbReference>
<evidence type="ECO:0000313" key="4">
    <source>
        <dbReference type="Proteomes" id="UP000308652"/>
    </source>
</evidence>
<name>A0A5C3M2M3_9AGAR</name>
<dbReference type="InterPro" id="IPR044398">
    <property type="entry name" value="Globin-sensor_dom"/>
</dbReference>
<keyword evidence="1" id="KW-0472">Membrane</keyword>
<dbReference type="Gene3D" id="1.10.490.10">
    <property type="entry name" value="Globins"/>
    <property type="match status" value="1"/>
</dbReference>
<protein>
    <submittedName>
        <fullName evidence="3">Protoglobin-domain-containing protein</fullName>
    </submittedName>
</protein>
<keyword evidence="1" id="KW-0812">Transmembrane</keyword>
<feature type="domain" description="Globin-sensor" evidence="2">
    <location>
        <begin position="13"/>
        <end position="201"/>
    </location>
</feature>
<dbReference type="PANTHER" id="PTHR42071">
    <property type="entry name" value="PROTOGLOBIN DOMAIN-CONTAINING PROTEIN"/>
    <property type="match status" value="1"/>
</dbReference>
<proteinExistence type="predicted"/>
<dbReference type="OrthoDB" id="10027058at2759"/>
<dbReference type="InterPro" id="IPR012292">
    <property type="entry name" value="Globin/Proto"/>
</dbReference>
<accession>A0A5C3M2M3</accession>
<feature type="transmembrane region" description="Helical" evidence="1">
    <location>
        <begin position="215"/>
        <end position="236"/>
    </location>
</feature>
<reference evidence="3 4" key="1">
    <citation type="journal article" date="2019" name="Nat. Ecol. Evol.">
        <title>Megaphylogeny resolves global patterns of mushroom evolution.</title>
        <authorList>
            <person name="Varga T."/>
            <person name="Krizsan K."/>
            <person name="Foldi C."/>
            <person name="Dima B."/>
            <person name="Sanchez-Garcia M."/>
            <person name="Sanchez-Ramirez S."/>
            <person name="Szollosi G.J."/>
            <person name="Szarkandi J.G."/>
            <person name="Papp V."/>
            <person name="Albert L."/>
            <person name="Andreopoulos W."/>
            <person name="Angelini C."/>
            <person name="Antonin V."/>
            <person name="Barry K.W."/>
            <person name="Bougher N.L."/>
            <person name="Buchanan P."/>
            <person name="Buyck B."/>
            <person name="Bense V."/>
            <person name="Catcheside P."/>
            <person name="Chovatia M."/>
            <person name="Cooper J."/>
            <person name="Damon W."/>
            <person name="Desjardin D."/>
            <person name="Finy P."/>
            <person name="Geml J."/>
            <person name="Haridas S."/>
            <person name="Hughes K."/>
            <person name="Justo A."/>
            <person name="Karasinski D."/>
            <person name="Kautmanova I."/>
            <person name="Kiss B."/>
            <person name="Kocsube S."/>
            <person name="Kotiranta H."/>
            <person name="LaButti K.M."/>
            <person name="Lechner B.E."/>
            <person name="Liimatainen K."/>
            <person name="Lipzen A."/>
            <person name="Lukacs Z."/>
            <person name="Mihaltcheva S."/>
            <person name="Morgado L.N."/>
            <person name="Niskanen T."/>
            <person name="Noordeloos M.E."/>
            <person name="Ohm R.A."/>
            <person name="Ortiz-Santana B."/>
            <person name="Ovrebo C."/>
            <person name="Racz N."/>
            <person name="Riley R."/>
            <person name="Savchenko A."/>
            <person name="Shiryaev A."/>
            <person name="Soop K."/>
            <person name="Spirin V."/>
            <person name="Szebenyi C."/>
            <person name="Tomsovsky M."/>
            <person name="Tulloss R.E."/>
            <person name="Uehling J."/>
            <person name="Grigoriev I.V."/>
            <person name="Vagvolgyi C."/>
            <person name="Papp T."/>
            <person name="Martin F.M."/>
            <person name="Miettinen O."/>
            <person name="Hibbett D.S."/>
            <person name="Nagy L.G."/>
        </authorList>
    </citation>
    <scope>NUCLEOTIDE SEQUENCE [LARGE SCALE GENOMIC DNA]</scope>
    <source>
        <strain evidence="3 4">CBS 166.37</strain>
    </source>
</reference>
<dbReference type="Proteomes" id="UP000308652">
    <property type="component" value="Unassembled WGS sequence"/>
</dbReference>
<dbReference type="EMBL" id="ML213599">
    <property type="protein sequence ID" value="TFK39634.1"/>
    <property type="molecule type" value="Genomic_DNA"/>
</dbReference>
<organism evidence="3 4">
    <name type="scientific">Crucibulum laeve</name>
    <dbReference type="NCBI Taxonomy" id="68775"/>
    <lineage>
        <taxon>Eukaryota</taxon>
        <taxon>Fungi</taxon>
        <taxon>Dikarya</taxon>
        <taxon>Basidiomycota</taxon>
        <taxon>Agaricomycotina</taxon>
        <taxon>Agaricomycetes</taxon>
        <taxon>Agaricomycetidae</taxon>
        <taxon>Agaricales</taxon>
        <taxon>Agaricineae</taxon>
        <taxon>Nidulariaceae</taxon>
        <taxon>Crucibulum</taxon>
    </lineage>
</organism>
<gene>
    <name evidence="3" type="ORF">BDQ12DRAFT_603856</name>
</gene>
<keyword evidence="4" id="KW-1185">Reference proteome</keyword>
<evidence type="ECO:0000256" key="1">
    <source>
        <dbReference type="SAM" id="Phobius"/>
    </source>
</evidence>
<dbReference type="GO" id="GO:0019825">
    <property type="term" value="F:oxygen binding"/>
    <property type="evidence" value="ECO:0007669"/>
    <property type="project" value="InterPro"/>
</dbReference>
<sequence>MRHVPEKALETLESRVEYTRAFLDFTEADAAALHAAKPLLAPLIPTVVDQVYIKLLGFSITAQSFVPRQTGYTGLAPTKVEDLNLEHPQIKFRKDFLSGYIAKLVTMDYEKPETWEYLDKVGRMHTGVEDSGFKHRKNKPGLRVEYVHCAILLGFVEDIIVSTVIGHPELDTATKVAVVKAVNKILWLQNDLFARHYIKEQSTKSACHFATVSKFVHSAALPALALGALAVGLTFLRK</sequence>
<dbReference type="GO" id="GO:0020037">
    <property type="term" value="F:heme binding"/>
    <property type="evidence" value="ECO:0007669"/>
    <property type="project" value="InterPro"/>
</dbReference>
<dbReference type="PANTHER" id="PTHR42071:SF1">
    <property type="entry name" value="GLOBIN-SENSOR DOMAIN-CONTAINING PROTEIN"/>
    <property type="match status" value="1"/>
</dbReference>
<evidence type="ECO:0000313" key="3">
    <source>
        <dbReference type="EMBL" id="TFK39634.1"/>
    </source>
</evidence>
<dbReference type="AlphaFoldDB" id="A0A5C3M2M3"/>
<evidence type="ECO:0000259" key="2">
    <source>
        <dbReference type="Pfam" id="PF11563"/>
    </source>
</evidence>
<keyword evidence="1" id="KW-1133">Transmembrane helix</keyword>